<feature type="chain" id="PRO_5035441076" description="carbonic anhydrase" evidence="8">
    <location>
        <begin position="21"/>
        <end position="329"/>
    </location>
</feature>
<evidence type="ECO:0000256" key="4">
    <source>
        <dbReference type="ARBA" id="ARBA00022833"/>
    </source>
</evidence>
<dbReference type="SUPFAM" id="SSF51069">
    <property type="entry name" value="Carbonic anhydrase"/>
    <property type="match status" value="1"/>
</dbReference>
<evidence type="ECO:0000313" key="11">
    <source>
        <dbReference type="Proteomes" id="UP000813385"/>
    </source>
</evidence>
<organism evidence="10 11">
    <name type="scientific">Plectosphaerella cucumerina</name>
    <dbReference type="NCBI Taxonomy" id="40658"/>
    <lineage>
        <taxon>Eukaryota</taxon>
        <taxon>Fungi</taxon>
        <taxon>Dikarya</taxon>
        <taxon>Ascomycota</taxon>
        <taxon>Pezizomycotina</taxon>
        <taxon>Sordariomycetes</taxon>
        <taxon>Hypocreomycetidae</taxon>
        <taxon>Glomerellales</taxon>
        <taxon>Plectosphaerellaceae</taxon>
        <taxon>Plectosphaerella</taxon>
    </lineage>
</organism>
<comment type="similarity">
    <text evidence="1">Belongs to the alpha-carbonic anhydrase family.</text>
</comment>
<feature type="domain" description="Alpha-carbonic anhydrase" evidence="9">
    <location>
        <begin position="38"/>
        <end position="329"/>
    </location>
</feature>
<evidence type="ECO:0000256" key="8">
    <source>
        <dbReference type="SAM" id="SignalP"/>
    </source>
</evidence>
<feature type="region of interest" description="Disordered" evidence="7">
    <location>
        <begin position="174"/>
        <end position="200"/>
    </location>
</feature>
<dbReference type="OrthoDB" id="429145at2759"/>
<evidence type="ECO:0000256" key="5">
    <source>
        <dbReference type="ARBA" id="ARBA00023239"/>
    </source>
</evidence>
<dbReference type="Proteomes" id="UP000813385">
    <property type="component" value="Unassembled WGS sequence"/>
</dbReference>
<sequence length="329" mass="34329">MASFRLSLALVGLYTAQALASCAHGTQLLRRAEAGEKATFGYTGNIGPLNWANLAPANALCSTGTNQSPIDMVNGVFNVIPGSTINLNIPNMSNGTAFENLGTTVEVIAEQGGSMSVGGVDYTLRQFHFHLPSEHLDAGTSMAMEMHMVFESADSKIAVIGTYIGIDEASGATPAPPVASAAPATPAEKRAAPRFQRRKSVQEEKYRRAAAIMGSTPIEANVAASPLLETVLTQVSSISTAGSSIRTAPLDMSEVVSLLSAGSFQSYMGSLTTPPCSEGVQWLVSTQKLSVKASTFVGVRDVVGFNSRFPQNAPGEPNVLQFANAGAQA</sequence>
<reference evidence="10" key="1">
    <citation type="journal article" date="2021" name="Nat. Commun.">
        <title>Genetic determinants of endophytism in the Arabidopsis root mycobiome.</title>
        <authorList>
            <person name="Mesny F."/>
            <person name="Miyauchi S."/>
            <person name="Thiergart T."/>
            <person name="Pickel B."/>
            <person name="Atanasova L."/>
            <person name="Karlsson M."/>
            <person name="Huettel B."/>
            <person name="Barry K.W."/>
            <person name="Haridas S."/>
            <person name="Chen C."/>
            <person name="Bauer D."/>
            <person name="Andreopoulos W."/>
            <person name="Pangilinan J."/>
            <person name="LaButti K."/>
            <person name="Riley R."/>
            <person name="Lipzen A."/>
            <person name="Clum A."/>
            <person name="Drula E."/>
            <person name="Henrissat B."/>
            <person name="Kohler A."/>
            <person name="Grigoriev I.V."/>
            <person name="Martin F.M."/>
            <person name="Hacquard S."/>
        </authorList>
    </citation>
    <scope>NUCLEOTIDE SEQUENCE</scope>
    <source>
        <strain evidence="10">MPI-CAGE-AT-0016</strain>
    </source>
</reference>
<dbReference type="SMART" id="SM01057">
    <property type="entry name" value="Carb_anhydrase"/>
    <property type="match status" value="1"/>
</dbReference>
<name>A0A8K0X529_9PEZI</name>
<gene>
    <name evidence="10" type="ORF">B0T11DRAFT_297803</name>
</gene>
<dbReference type="PROSITE" id="PS51257">
    <property type="entry name" value="PROKAR_LIPOPROTEIN"/>
    <property type="match status" value="1"/>
</dbReference>
<dbReference type="InterPro" id="IPR036398">
    <property type="entry name" value="CA_dom_sf"/>
</dbReference>
<dbReference type="PROSITE" id="PS51144">
    <property type="entry name" value="ALPHA_CA_2"/>
    <property type="match status" value="1"/>
</dbReference>
<dbReference type="EC" id="4.2.1.1" evidence="2"/>
<dbReference type="InterPro" id="IPR023561">
    <property type="entry name" value="Carbonic_anhydrase_a-class"/>
</dbReference>
<keyword evidence="5" id="KW-0456">Lyase</keyword>
<protein>
    <recommendedName>
        <fullName evidence="2">carbonic anhydrase</fullName>
        <ecNumber evidence="2">4.2.1.1</ecNumber>
    </recommendedName>
</protein>
<comment type="caution">
    <text evidence="10">The sequence shown here is derived from an EMBL/GenBank/DDBJ whole genome shotgun (WGS) entry which is preliminary data.</text>
</comment>
<evidence type="ECO:0000256" key="6">
    <source>
        <dbReference type="ARBA" id="ARBA00048348"/>
    </source>
</evidence>
<keyword evidence="4" id="KW-0862">Zinc</keyword>
<dbReference type="AlphaFoldDB" id="A0A8K0X529"/>
<keyword evidence="11" id="KW-1185">Reference proteome</keyword>
<dbReference type="InterPro" id="IPR041891">
    <property type="entry name" value="Alpha_CA_prokaryot-like"/>
</dbReference>
<dbReference type="PANTHER" id="PTHR18952:SF265">
    <property type="entry name" value="CARBONIC ANHYDRASE"/>
    <property type="match status" value="1"/>
</dbReference>
<dbReference type="PANTHER" id="PTHR18952">
    <property type="entry name" value="CARBONIC ANHYDRASE"/>
    <property type="match status" value="1"/>
</dbReference>
<keyword evidence="3" id="KW-0479">Metal-binding</keyword>
<feature type="signal peptide" evidence="8">
    <location>
        <begin position="1"/>
        <end position="20"/>
    </location>
</feature>
<dbReference type="InterPro" id="IPR001148">
    <property type="entry name" value="CA_dom"/>
</dbReference>
<evidence type="ECO:0000313" key="10">
    <source>
        <dbReference type="EMBL" id="KAH7362370.1"/>
    </source>
</evidence>
<dbReference type="GO" id="GO:0004089">
    <property type="term" value="F:carbonate dehydratase activity"/>
    <property type="evidence" value="ECO:0007669"/>
    <property type="project" value="UniProtKB-EC"/>
</dbReference>
<dbReference type="Pfam" id="PF00194">
    <property type="entry name" value="Carb_anhydrase"/>
    <property type="match status" value="2"/>
</dbReference>
<evidence type="ECO:0000256" key="2">
    <source>
        <dbReference type="ARBA" id="ARBA00012925"/>
    </source>
</evidence>
<dbReference type="CDD" id="cd03124">
    <property type="entry name" value="alpha_CA_prokaryotic_like"/>
    <property type="match status" value="1"/>
</dbReference>
<evidence type="ECO:0000256" key="1">
    <source>
        <dbReference type="ARBA" id="ARBA00010718"/>
    </source>
</evidence>
<dbReference type="Gene3D" id="3.10.200.10">
    <property type="entry name" value="Alpha carbonic anhydrase"/>
    <property type="match status" value="1"/>
</dbReference>
<dbReference type="GO" id="GO:0008270">
    <property type="term" value="F:zinc ion binding"/>
    <property type="evidence" value="ECO:0007669"/>
    <property type="project" value="InterPro"/>
</dbReference>
<dbReference type="EMBL" id="JAGPXD010000003">
    <property type="protein sequence ID" value="KAH7362370.1"/>
    <property type="molecule type" value="Genomic_DNA"/>
</dbReference>
<accession>A0A8K0X529</accession>
<comment type="catalytic activity">
    <reaction evidence="6">
        <text>hydrogencarbonate + H(+) = CO2 + H2O</text>
        <dbReference type="Rhea" id="RHEA:10748"/>
        <dbReference type="ChEBI" id="CHEBI:15377"/>
        <dbReference type="ChEBI" id="CHEBI:15378"/>
        <dbReference type="ChEBI" id="CHEBI:16526"/>
        <dbReference type="ChEBI" id="CHEBI:17544"/>
        <dbReference type="EC" id="4.2.1.1"/>
    </reaction>
</comment>
<keyword evidence="8" id="KW-0732">Signal</keyword>
<feature type="compositionally biased region" description="Low complexity" evidence="7">
    <location>
        <begin position="174"/>
        <end position="186"/>
    </location>
</feature>
<evidence type="ECO:0000256" key="7">
    <source>
        <dbReference type="SAM" id="MobiDB-lite"/>
    </source>
</evidence>
<evidence type="ECO:0000259" key="9">
    <source>
        <dbReference type="PROSITE" id="PS51144"/>
    </source>
</evidence>
<evidence type="ECO:0000256" key="3">
    <source>
        <dbReference type="ARBA" id="ARBA00022723"/>
    </source>
</evidence>
<proteinExistence type="inferred from homology"/>